<gene>
    <name evidence="8" type="ORF">MFLAVUS_006250</name>
</gene>
<evidence type="ECO:0000256" key="5">
    <source>
        <dbReference type="ARBA" id="ARBA00023242"/>
    </source>
</evidence>
<comment type="similarity">
    <text evidence="2">Belongs to the NGG1 family.</text>
</comment>
<keyword evidence="9" id="KW-1185">Reference proteome</keyword>
<accession>A0ABP9Z107</accession>
<comment type="caution">
    <text evidence="8">The sequence shown here is derived from an EMBL/GenBank/DDBJ whole genome shotgun (WGS) entry which is preliminary data.</text>
</comment>
<feature type="compositionally biased region" description="Low complexity" evidence="7">
    <location>
        <begin position="201"/>
        <end position="218"/>
    </location>
</feature>
<evidence type="ECO:0000256" key="4">
    <source>
        <dbReference type="ARBA" id="ARBA00023163"/>
    </source>
</evidence>
<dbReference type="EMBL" id="BAABUK010000014">
    <property type="protein sequence ID" value="GAA5812792.1"/>
    <property type="molecule type" value="Genomic_DNA"/>
</dbReference>
<evidence type="ECO:0000256" key="3">
    <source>
        <dbReference type="ARBA" id="ARBA00023015"/>
    </source>
</evidence>
<dbReference type="InterPro" id="IPR019340">
    <property type="entry name" value="Histone_AcTrfase_su3"/>
</dbReference>
<dbReference type="Proteomes" id="UP001473302">
    <property type="component" value="Unassembled WGS sequence"/>
</dbReference>
<evidence type="ECO:0000256" key="2">
    <source>
        <dbReference type="ARBA" id="ARBA00005330"/>
    </source>
</evidence>
<evidence type="ECO:0000256" key="7">
    <source>
        <dbReference type="SAM" id="MobiDB-lite"/>
    </source>
</evidence>
<dbReference type="Pfam" id="PF10198">
    <property type="entry name" value="Ada3"/>
    <property type="match status" value="1"/>
</dbReference>
<dbReference type="PANTHER" id="PTHR13556:SF2">
    <property type="entry name" value="TRANSCRIPTIONAL ADAPTER 3"/>
    <property type="match status" value="1"/>
</dbReference>
<evidence type="ECO:0000256" key="1">
    <source>
        <dbReference type="ARBA" id="ARBA00004123"/>
    </source>
</evidence>
<sequence length="505" mass="58249">MNPELMRRYTQPVPVSAATALHYRQHRNSSSVASSLGSIPDPHELLNIKADLEALLPLAEKRARNLQRDLIHLKKNVKFREQTEEEPRKVGKTTNPAIMEKMQIKQESTDESCDVLHSTSLNKNQMERQLALEALRRKRRREEDIPSKNAGSNHHMVKLKRLDNAPPTAQPTSSKSHSKSGQGSHTKKKKSIEAPVRHSNKQSQNIKNRSSNNNNPSSEVDFVRVKAKDQVPVSTFWTTVEPYFKVLAEEDREFLIEKHHDEKPYIIPPLGRHYTDVWSEDELPAMSRSHSPATSSSSHDNLRYVDQITDDHLFKDDITCGNLTERLLSSLVPDDNITIVEDEDDVYNYDPVGKPYHDIAQFEERLKSELRYAGLFGEDDMDWNTREDDEICAELRLASRELKEQYTTNEYKKKKLLNVVDNQLQYEQYRHVLDSLDVQVEQCYLKRFRTQKSKKRKTPAAQKSALSEHAVHAMGKRKAWVDALEGIFKDKNLVMPSQSIYNEDS</sequence>
<name>A0ABP9Z107_9FUNG</name>
<keyword evidence="4" id="KW-0804">Transcription</keyword>
<feature type="compositionally biased region" description="Low complexity" evidence="7">
    <location>
        <begin position="172"/>
        <end position="184"/>
    </location>
</feature>
<keyword evidence="5" id="KW-0539">Nucleus</keyword>
<feature type="coiled-coil region" evidence="6">
    <location>
        <begin position="49"/>
        <end position="76"/>
    </location>
</feature>
<organism evidence="8 9">
    <name type="scientific">Mucor flavus</name>
    <dbReference type="NCBI Taxonomy" id="439312"/>
    <lineage>
        <taxon>Eukaryota</taxon>
        <taxon>Fungi</taxon>
        <taxon>Fungi incertae sedis</taxon>
        <taxon>Mucoromycota</taxon>
        <taxon>Mucoromycotina</taxon>
        <taxon>Mucoromycetes</taxon>
        <taxon>Mucorales</taxon>
        <taxon>Mucorineae</taxon>
        <taxon>Mucoraceae</taxon>
        <taxon>Mucor</taxon>
    </lineage>
</organism>
<feature type="region of interest" description="Disordered" evidence="7">
    <location>
        <begin position="137"/>
        <end position="220"/>
    </location>
</feature>
<evidence type="ECO:0000313" key="8">
    <source>
        <dbReference type="EMBL" id="GAA5812792.1"/>
    </source>
</evidence>
<reference evidence="8 9" key="1">
    <citation type="submission" date="2024-04" db="EMBL/GenBank/DDBJ databases">
        <title>genome sequences of Mucor flavus KT1a and Helicostylum pulchrum KT1b strains isolated from the surface of a dry-aged beef.</title>
        <authorList>
            <person name="Toyotome T."/>
            <person name="Hosono M."/>
            <person name="Torimaru M."/>
            <person name="Fukuda K."/>
            <person name="Mikami N."/>
        </authorList>
    </citation>
    <scope>NUCLEOTIDE SEQUENCE [LARGE SCALE GENOMIC DNA]</scope>
    <source>
        <strain evidence="8 9">KT1a</strain>
    </source>
</reference>
<comment type="subcellular location">
    <subcellularLocation>
        <location evidence="1">Nucleus</location>
    </subcellularLocation>
</comment>
<keyword evidence="6" id="KW-0175">Coiled coil</keyword>
<evidence type="ECO:0000256" key="6">
    <source>
        <dbReference type="SAM" id="Coils"/>
    </source>
</evidence>
<protein>
    <submittedName>
        <fullName evidence="8">Uncharacterized protein</fullName>
    </submittedName>
</protein>
<dbReference type="PANTHER" id="PTHR13556">
    <property type="entry name" value="TRANSCRIPTIONAL ADAPTER 3-RELATED"/>
    <property type="match status" value="1"/>
</dbReference>
<keyword evidence="3" id="KW-0805">Transcription regulation</keyword>
<proteinExistence type="inferred from homology"/>
<evidence type="ECO:0000313" key="9">
    <source>
        <dbReference type="Proteomes" id="UP001473302"/>
    </source>
</evidence>